<comment type="subcellular location">
    <subcellularLocation>
        <location evidence="1">Secreted</location>
    </subcellularLocation>
</comment>
<dbReference type="Gene3D" id="3.40.33.10">
    <property type="entry name" value="CAP"/>
    <property type="match status" value="1"/>
</dbReference>
<reference evidence="10" key="1">
    <citation type="submission" date="2021-05" db="EMBL/GenBank/DDBJ databases">
        <authorList>
            <person name="Alioto T."/>
            <person name="Alioto T."/>
            <person name="Gomez Garrido J."/>
        </authorList>
    </citation>
    <scope>NUCLEOTIDE SEQUENCE</scope>
</reference>
<evidence type="ECO:0000256" key="8">
    <source>
        <dbReference type="SAM" id="SignalP"/>
    </source>
</evidence>
<dbReference type="EMBL" id="HBUE01248862">
    <property type="protein sequence ID" value="CAG6553315.1"/>
    <property type="molecule type" value="Transcribed_RNA"/>
</dbReference>
<evidence type="ECO:0000256" key="5">
    <source>
        <dbReference type="ARBA" id="ARBA00023180"/>
    </source>
</evidence>
<comment type="similarity">
    <text evidence="2">Belongs to the CRISP family.</text>
</comment>
<evidence type="ECO:0000259" key="9">
    <source>
        <dbReference type="SMART" id="SM00198"/>
    </source>
</evidence>
<evidence type="ECO:0000256" key="6">
    <source>
        <dbReference type="ARBA" id="ARBA00068306"/>
    </source>
</evidence>
<dbReference type="InterPro" id="IPR002413">
    <property type="entry name" value="V5_allergen-like"/>
</dbReference>
<evidence type="ECO:0000256" key="4">
    <source>
        <dbReference type="ARBA" id="ARBA00022729"/>
    </source>
</evidence>
<dbReference type="EMBL" id="HBUE01248876">
    <property type="protein sequence ID" value="CAG6553333.1"/>
    <property type="molecule type" value="Transcribed_RNA"/>
</dbReference>
<dbReference type="CDD" id="cd05380">
    <property type="entry name" value="CAP_euk"/>
    <property type="match status" value="1"/>
</dbReference>
<feature type="signal peptide" evidence="8">
    <location>
        <begin position="1"/>
        <end position="19"/>
    </location>
</feature>
<dbReference type="InterPro" id="IPR001283">
    <property type="entry name" value="CRISP-related"/>
</dbReference>
<dbReference type="GO" id="GO:0005576">
    <property type="term" value="C:extracellular region"/>
    <property type="evidence" value="ECO:0007669"/>
    <property type="project" value="UniProtKB-SubCell"/>
</dbReference>
<keyword evidence="4 8" id="KW-0732">Signal</keyword>
<dbReference type="SUPFAM" id="SSF55797">
    <property type="entry name" value="PR-1-like"/>
    <property type="match status" value="1"/>
</dbReference>
<organism evidence="10">
    <name type="scientific">Culex pipiens</name>
    <name type="common">House mosquito</name>
    <dbReference type="NCBI Taxonomy" id="7175"/>
    <lineage>
        <taxon>Eukaryota</taxon>
        <taxon>Metazoa</taxon>
        <taxon>Ecdysozoa</taxon>
        <taxon>Arthropoda</taxon>
        <taxon>Hexapoda</taxon>
        <taxon>Insecta</taxon>
        <taxon>Pterygota</taxon>
        <taxon>Neoptera</taxon>
        <taxon>Endopterygota</taxon>
        <taxon>Diptera</taxon>
        <taxon>Nematocera</taxon>
        <taxon>Culicoidea</taxon>
        <taxon>Culicidae</taxon>
        <taxon>Culicinae</taxon>
        <taxon>Culicini</taxon>
        <taxon>Culex</taxon>
        <taxon>Culex</taxon>
    </lineage>
</organism>
<proteinExistence type="inferred from homology"/>
<name>A0A8D8GCX3_CULPI</name>
<dbReference type="InterPro" id="IPR014044">
    <property type="entry name" value="CAP_dom"/>
</dbReference>
<dbReference type="AlphaFoldDB" id="A0A8D8GCX3"/>
<protein>
    <recommendedName>
        <fullName evidence="6">Venom allergen-1</fullName>
    </recommendedName>
</protein>
<dbReference type="Pfam" id="PF00188">
    <property type="entry name" value="CAP"/>
    <property type="match status" value="1"/>
</dbReference>
<dbReference type="EMBL" id="HBUE01144033">
    <property type="protein sequence ID" value="CAG6502079.1"/>
    <property type="molecule type" value="Transcribed_RNA"/>
</dbReference>
<feature type="domain" description="SCP" evidence="9">
    <location>
        <begin position="60"/>
        <end position="225"/>
    </location>
</feature>
<keyword evidence="3" id="KW-0964">Secreted</keyword>
<dbReference type="FunFam" id="3.40.33.10:FF:000007">
    <property type="entry name" value="Venom allergen"/>
    <property type="match status" value="1"/>
</dbReference>
<evidence type="ECO:0000256" key="2">
    <source>
        <dbReference type="ARBA" id="ARBA00009923"/>
    </source>
</evidence>
<dbReference type="SMART" id="SM00198">
    <property type="entry name" value="SCP"/>
    <property type="match status" value="1"/>
</dbReference>
<dbReference type="EMBL" id="HBUE01144047">
    <property type="protein sequence ID" value="CAG6502097.1"/>
    <property type="molecule type" value="Transcribed_RNA"/>
</dbReference>
<feature type="chain" id="PRO_5033955123" description="Venom allergen-1" evidence="8">
    <location>
        <begin position="20"/>
        <end position="369"/>
    </location>
</feature>
<accession>A0A8D8GCX3</accession>
<evidence type="ECO:0000256" key="7">
    <source>
        <dbReference type="SAM" id="MobiDB-lite"/>
    </source>
</evidence>
<evidence type="ECO:0000256" key="3">
    <source>
        <dbReference type="ARBA" id="ARBA00022525"/>
    </source>
</evidence>
<evidence type="ECO:0000256" key="1">
    <source>
        <dbReference type="ARBA" id="ARBA00004613"/>
    </source>
</evidence>
<feature type="region of interest" description="Disordered" evidence="7">
    <location>
        <begin position="317"/>
        <end position="336"/>
    </location>
</feature>
<keyword evidence="5" id="KW-0325">Glycoprotein</keyword>
<dbReference type="PRINTS" id="PR00838">
    <property type="entry name" value="V5ALLERGEN"/>
</dbReference>
<dbReference type="InterPro" id="IPR035940">
    <property type="entry name" value="CAP_sf"/>
</dbReference>
<dbReference type="PANTHER" id="PTHR10334">
    <property type="entry name" value="CYSTEINE-RICH SECRETORY PROTEIN-RELATED"/>
    <property type="match status" value="1"/>
</dbReference>
<sequence>MKPLLFALALVTLATCAHAQTNYCDPVLCRTKGPHIACNGLTTLAADCGPGGIEKPLDAPQQALVLDLHNRLRSKVASGQQNYSSSAFYPSAARMATLRWDNELAAIAAANARRCQYGHDKCRNTPQYSNAGQNIANLAFQNTNYVDSDVIRDFINDWYSEYAVANPTLMASYPKGYTGPAIGHFTQIVSDRCTAVGCAMVRYVDGDGWTNQNLVCNYAITQITSQPIYVAGSACSQCATGCNPKYPGLCNPEEKIFPKAKIKWRQRTLKKPHHSQCFVQVKHIPLNEMKITWPCLSHSSLADASRINGKNAFPWHHKTRQSEKKRMNPQHYTRSAPSRNVLSSQLAPGIAPTHNLYDLVGCLGGRIRA</sequence>
<evidence type="ECO:0000313" key="10">
    <source>
        <dbReference type="EMBL" id="CAG6502079.1"/>
    </source>
</evidence>